<keyword evidence="4" id="KW-1185">Reference proteome</keyword>
<evidence type="ECO:0000313" key="4">
    <source>
        <dbReference type="Proteomes" id="UP001652642"/>
    </source>
</evidence>
<dbReference type="RefSeq" id="XP_020643167.2">
    <property type="nucleotide sequence ID" value="XM_020787508.2"/>
</dbReference>
<accession>A0A6J0T3H0</accession>
<name>A0A6J0T3H0_9SAUR</name>
<evidence type="ECO:0000313" key="7">
    <source>
        <dbReference type="RefSeq" id="XP_020643168.2"/>
    </source>
</evidence>
<dbReference type="PROSITE" id="PS00214">
    <property type="entry name" value="FABP"/>
    <property type="match status" value="1"/>
</dbReference>
<dbReference type="Pfam" id="PF00061">
    <property type="entry name" value="Lipocalin"/>
    <property type="match status" value="1"/>
</dbReference>
<proteinExistence type="inferred from homology"/>
<gene>
    <name evidence="5 6 7" type="primary">LOC110075874</name>
</gene>
<dbReference type="InterPro" id="IPR000463">
    <property type="entry name" value="Fatty_acid-bd"/>
</dbReference>
<dbReference type="InterPro" id="IPR012674">
    <property type="entry name" value="Calycin"/>
</dbReference>
<dbReference type="InterPro" id="IPR031259">
    <property type="entry name" value="ILBP"/>
</dbReference>
<evidence type="ECO:0000256" key="2">
    <source>
        <dbReference type="RuleBase" id="RU003696"/>
    </source>
</evidence>
<feature type="domain" description="Cytosolic fatty-acid binding proteins" evidence="3">
    <location>
        <begin position="7"/>
        <end position="24"/>
    </location>
</feature>
<dbReference type="Gene3D" id="2.40.128.20">
    <property type="match status" value="1"/>
</dbReference>
<evidence type="ECO:0000259" key="3">
    <source>
        <dbReference type="PROSITE" id="PS00214"/>
    </source>
</evidence>
<dbReference type="Proteomes" id="UP001652642">
    <property type="component" value="Chromosome 4"/>
</dbReference>
<dbReference type="RefSeq" id="XP_020643168.2">
    <property type="nucleotide sequence ID" value="XM_020787509.2"/>
</dbReference>
<dbReference type="PANTHER" id="PTHR11955">
    <property type="entry name" value="FATTY ACID BINDING PROTEIN"/>
    <property type="match status" value="1"/>
</dbReference>
<dbReference type="RefSeq" id="XP_020643165.2">
    <property type="nucleotide sequence ID" value="XM_020787506.2"/>
</dbReference>
<dbReference type="InterPro" id="IPR000566">
    <property type="entry name" value="Lipocln_cytosolic_FA-bd_dom"/>
</dbReference>
<keyword evidence="2" id="KW-0813">Transport</keyword>
<dbReference type="PRINTS" id="PR00178">
    <property type="entry name" value="FATTYACIDBP"/>
</dbReference>
<comment type="similarity">
    <text evidence="1 2">Belongs to the calycin superfamily. Fatty-acid binding protein (FABP) family.</text>
</comment>
<reference evidence="5 6" key="1">
    <citation type="submission" date="2025-05" db="UniProtKB">
        <authorList>
            <consortium name="RefSeq"/>
        </authorList>
    </citation>
    <scope>IDENTIFICATION</scope>
</reference>
<dbReference type="SUPFAM" id="SSF50814">
    <property type="entry name" value="Lipocalins"/>
    <property type="match status" value="1"/>
</dbReference>
<protein>
    <submittedName>
        <fullName evidence="5 6">Fatty acid-binding protein, adipocyte-like</fullName>
    </submittedName>
</protein>
<organism evidence="4 6">
    <name type="scientific">Pogona vitticeps</name>
    <name type="common">central bearded dragon</name>
    <dbReference type="NCBI Taxonomy" id="103695"/>
    <lineage>
        <taxon>Eukaryota</taxon>
        <taxon>Metazoa</taxon>
        <taxon>Chordata</taxon>
        <taxon>Craniata</taxon>
        <taxon>Vertebrata</taxon>
        <taxon>Euteleostomi</taxon>
        <taxon>Lepidosauria</taxon>
        <taxon>Squamata</taxon>
        <taxon>Bifurcata</taxon>
        <taxon>Unidentata</taxon>
        <taxon>Episquamata</taxon>
        <taxon>Toxicofera</taxon>
        <taxon>Iguania</taxon>
        <taxon>Acrodonta</taxon>
        <taxon>Agamidae</taxon>
        <taxon>Amphibolurinae</taxon>
        <taxon>Pogona</taxon>
    </lineage>
</organism>
<evidence type="ECO:0000256" key="1">
    <source>
        <dbReference type="ARBA" id="ARBA00008390"/>
    </source>
</evidence>
<evidence type="ECO:0000313" key="5">
    <source>
        <dbReference type="RefSeq" id="XP_020643165.2"/>
    </source>
</evidence>
<dbReference type="GeneID" id="110075874"/>
<evidence type="ECO:0000313" key="6">
    <source>
        <dbReference type="RefSeq" id="XP_020643167.2"/>
    </source>
</evidence>
<sequence length="132" mass="15288">MTEPFLGTWKLISSENFEEYMKELAVSFSQRKLGSLAKPTVIVTRDNDVVTIRTETVFKVNEISFRLGQEFEETTMDNRHVKSIVTLDNGVLVQVQKWNDNFTVIKRKLVDNNMVSEFTMNDVTSTRVYTRA</sequence>